<gene>
    <name evidence="3" type="ORF">LXM26_09555</name>
</gene>
<dbReference type="SUPFAM" id="SSF88723">
    <property type="entry name" value="PIN domain-like"/>
    <property type="match status" value="1"/>
</dbReference>
<evidence type="ECO:0000259" key="1">
    <source>
        <dbReference type="Pfam" id="PF13470"/>
    </source>
</evidence>
<reference evidence="3" key="1">
    <citation type="submission" date="2021-12" db="EMBL/GenBank/DDBJ databases">
        <title>Novel species in genus Dyadobacter.</title>
        <authorList>
            <person name="Ma C."/>
        </authorList>
    </citation>
    <scope>NUCLEOTIDE SEQUENCE</scope>
    <source>
        <strain evidence="3">LJ419</strain>
    </source>
</reference>
<dbReference type="EMBL" id="JAJTTC010000001">
    <property type="protein sequence ID" value="MCF0061739.1"/>
    <property type="molecule type" value="Genomic_DNA"/>
</dbReference>
<dbReference type="Pfam" id="PF26343">
    <property type="entry name" value="VapC50_C"/>
    <property type="match status" value="1"/>
</dbReference>
<keyword evidence="4" id="KW-1185">Reference proteome</keyword>
<dbReference type="AlphaFoldDB" id="A0A9X1PKQ2"/>
<evidence type="ECO:0000313" key="4">
    <source>
        <dbReference type="Proteomes" id="UP001139000"/>
    </source>
</evidence>
<protein>
    <submittedName>
        <fullName evidence="3">PIN domain-containing protein</fullName>
    </submittedName>
</protein>
<dbReference type="InterPro" id="IPR058652">
    <property type="entry name" value="VapC50_C"/>
</dbReference>
<dbReference type="InterPro" id="IPR029060">
    <property type="entry name" value="PIN-like_dom_sf"/>
</dbReference>
<organism evidence="3 4">
    <name type="scientific">Dyadobacter chenwenxiniae</name>
    <dbReference type="NCBI Taxonomy" id="2906456"/>
    <lineage>
        <taxon>Bacteria</taxon>
        <taxon>Pseudomonadati</taxon>
        <taxon>Bacteroidota</taxon>
        <taxon>Cytophagia</taxon>
        <taxon>Cytophagales</taxon>
        <taxon>Spirosomataceae</taxon>
        <taxon>Dyadobacter</taxon>
    </lineage>
</organism>
<proteinExistence type="predicted"/>
<feature type="domain" description="VapC50 C-terminal" evidence="2">
    <location>
        <begin position="119"/>
        <end position="170"/>
    </location>
</feature>
<dbReference type="Proteomes" id="UP001139000">
    <property type="component" value="Unassembled WGS sequence"/>
</dbReference>
<sequence length="178" mass="20223">MLYPAPIRDLLLYLADAELYTPKWTDKIHEEWTQSLLKKRSDISSEQLRKTIAAMHNAFPDANVLNYQSLMKSLELPDPNDAHVLAAAVRCNADVLVTANIKDFPKEYLQQFDIEPQHPDVFISNLIELNPDNTLKAFENQVGNLRKPSLTACAVLDKLEKVGLIKTSSMFLRLMQSL</sequence>
<evidence type="ECO:0000313" key="3">
    <source>
        <dbReference type="EMBL" id="MCF0061739.1"/>
    </source>
</evidence>
<comment type="caution">
    <text evidence="3">The sequence shown here is derived from an EMBL/GenBank/DDBJ whole genome shotgun (WGS) entry which is preliminary data.</text>
</comment>
<dbReference type="Pfam" id="PF13470">
    <property type="entry name" value="PIN_3"/>
    <property type="match status" value="1"/>
</dbReference>
<name>A0A9X1PKQ2_9BACT</name>
<feature type="domain" description="PIN" evidence="1">
    <location>
        <begin position="14"/>
        <end position="102"/>
    </location>
</feature>
<accession>A0A9X1PKQ2</accession>
<dbReference type="InterPro" id="IPR002716">
    <property type="entry name" value="PIN_dom"/>
</dbReference>
<evidence type="ECO:0000259" key="2">
    <source>
        <dbReference type="Pfam" id="PF26343"/>
    </source>
</evidence>